<feature type="transmembrane region" description="Helical" evidence="1">
    <location>
        <begin position="154"/>
        <end position="174"/>
    </location>
</feature>
<keyword evidence="1" id="KW-0812">Transmembrane</keyword>
<dbReference type="SUPFAM" id="SSF103481">
    <property type="entry name" value="Multidrug resistance efflux transporter EmrE"/>
    <property type="match status" value="1"/>
</dbReference>
<dbReference type="PANTHER" id="PTHR40761:SF1">
    <property type="entry name" value="CONSERVED INTEGRAL MEMBRANE ALANINE VALINE AND LEUCINE RICH PROTEIN-RELATED"/>
    <property type="match status" value="1"/>
</dbReference>
<organism evidence="3 4">
    <name type="scientific">Streptomyces polyrhachis</name>
    <dbReference type="NCBI Taxonomy" id="1282885"/>
    <lineage>
        <taxon>Bacteria</taxon>
        <taxon>Bacillati</taxon>
        <taxon>Actinomycetota</taxon>
        <taxon>Actinomycetes</taxon>
        <taxon>Kitasatosporales</taxon>
        <taxon>Streptomycetaceae</taxon>
        <taxon>Streptomyces</taxon>
    </lineage>
</organism>
<proteinExistence type="predicted"/>
<evidence type="ECO:0000313" key="4">
    <source>
        <dbReference type="Proteomes" id="UP001596413"/>
    </source>
</evidence>
<dbReference type="InterPro" id="IPR037185">
    <property type="entry name" value="EmrE-like"/>
</dbReference>
<dbReference type="Proteomes" id="UP001596413">
    <property type="component" value="Unassembled WGS sequence"/>
</dbReference>
<dbReference type="NCBIfam" id="NF038012">
    <property type="entry name" value="DMT_1"/>
    <property type="match status" value="1"/>
</dbReference>
<keyword evidence="4" id="KW-1185">Reference proteome</keyword>
<reference evidence="4" key="1">
    <citation type="journal article" date="2019" name="Int. J. Syst. Evol. Microbiol.">
        <title>The Global Catalogue of Microorganisms (GCM) 10K type strain sequencing project: providing services to taxonomists for standard genome sequencing and annotation.</title>
        <authorList>
            <consortium name="The Broad Institute Genomics Platform"/>
            <consortium name="The Broad Institute Genome Sequencing Center for Infectious Disease"/>
            <person name="Wu L."/>
            <person name="Ma J."/>
        </authorList>
    </citation>
    <scope>NUCLEOTIDE SEQUENCE [LARGE SCALE GENOMIC DNA]</scope>
    <source>
        <strain evidence="4">CGMCC 1.13681</strain>
    </source>
</reference>
<evidence type="ECO:0000256" key="1">
    <source>
        <dbReference type="SAM" id="Phobius"/>
    </source>
</evidence>
<feature type="transmembrane region" description="Helical" evidence="1">
    <location>
        <begin position="180"/>
        <end position="202"/>
    </location>
</feature>
<keyword evidence="1" id="KW-0472">Membrane</keyword>
<feature type="transmembrane region" description="Helical" evidence="1">
    <location>
        <begin position="239"/>
        <end position="262"/>
    </location>
</feature>
<keyword evidence="2" id="KW-0732">Signal</keyword>
<feature type="transmembrane region" description="Helical" evidence="1">
    <location>
        <begin position="119"/>
        <end position="142"/>
    </location>
</feature>
<comment type="caution">
    <text evidence="3">The sequence shown here is derived from an EMBL/GenBank/DDBJ whole genome shotgun (WGS) entry which is preliminary data.</text>
</comment>
<name>A0ABW2GIJ4_9ACTN</name>
<feature type="signal peptide" evidence="2">
    <location>
        <begin position="1"/>
        <end position="16"/>
    </location>
</feature>
<feature type="transmembrane region" description="Helical" evidence="1">
    <location>
        <begin position="40"/>
        <end position="58"/>
    </location>
</feature>
<gene>
    <name evidence="3" type="ORF">ACFQLX_20990</name>
</gene>
<feature type="chain" id="PRO_5046046684" evidence="2">
    <location>
        <begin position="17"/>
        <end position="290"/>
    </location>
</feature>
<evidence type="ECO:0000313" key="3">
    <source>
        <dbReference type="EMBL" id="MFC7220615.1"/>
    </source>
</evidence>
<dbReference type="PANTHER" id="PTHR40761">
    <property type="entry name" value="CONSERVED INTEGRAL MEMBRANE ALANINE VALINE AND LEUCINE RICH PROTEIN-RELATED"/>
    <property type="match status" value="1"/>
</dbReference>
<feature type="transmembrane region" description="Helical" evidence="1">
    <location>
        <begin position="65"/>
        <end position="84"/>
    </location>
</feature>
<dbReference type="EMBL" id="JBHSZO010000037">
    <property type="protein sequence ID" value="MFC7220615.1"/>
    <property type="molecule type" value="Genomic_DNA"/>
</dbReference>
<evidence type="ECO:0000256" key="2">
    <source>
        <dbReference type="SAM" id="SignalP"/>
    </source>
</evidence>
<feature type="transmembrane region" description="Helical" evidence="1">
    <location>
        <begin position="214"/>
        <end position="233"/>
    </location>
</feature>
<protein>
    <submittedName>
        <fullName evidence="3">DMT family transporter</fullName>
    </submittedName>
</protein>
<sequence>MYAALLLALASSVAYAGGAVLQERIAGRASAAQALRQGGWWVAVGLNVAAALLHVVALRYGPLTIVQPLGALTLVLALPLQAAVTGRRVGAVQWRGAALTMAGLAGIVLLTRSDGTPQALGTGQVAAVAAVAALAVAVLAGAARARIGATVRSLCLAAASGVAFGVASVLSQTVAVRPEWGAGTLLAALAVVAFSPAGLMLAQAGYGNGVGAPLAVSNLVNPAIAAAIGLALLGERVQAGVLGAALALVAAAVAARGVLLLTRREPAPAWTRLRTLSRGGDRPQGYVLTR</sequence>
<dbReference type="Gene3D" id="1.10.3730.20">
    <property type="match status" value="1"/>
</dbReference>
<keyword evidence="1" id="KW-1133">Transmembrane helix</keyword>
<accession>A0ABW2GIJ4</accession>
<dbReference type="RefSeq" id="WP_386417405.1">
    <property type="nucleotide sequence ID" value="NZ_JBHSZO010000037.1"/>
</dbReference>